<evidence type="ECO:0000259" key="4">
    <source>
        <dbReference type="SMART" id="SM00984"/>
    </source>
</evidence>
<keyword evidence="1 5" id="KW-0560">Oxidoreductase</keyword>
<dbReference type="AlphaFoldDB" id="A0A2N5N2Y6"/>
<dbReference type="InterPro" id="IPR014027">
    <property type="entry name" value="UDP-Glc/GDP-Man_DH_C"/>
</dbReference>
<dbReference type="Pfam" id="PF03721">
    <property type="entry name" value="UDPG_MGDP_dh_N"/>
    <property type="match status" value="1"/>
</dbReference>
<dbReference type="Gene3D" id="3.40.50.720">
    <property type="entry name" value="NAD(P)-binding Rossmann-like Domain"/>
    <property type="match status" value="2"/>
</dbReference>
<dbReference type="GO" id="GO:0003979">
    <property type="term" value="F:UDP-glucose 6-dehydrogenase activity"/>
    <property type="evidence" value="ECO:0007669"/>
    <property type="project" value="UniProtKB-EC"/>
</dbReference>
<dbReference type="InterPro" id="IPR001732">
    <property type="entry name" value="UDP-Glc/GDP-Man_DH_N"/>
</dbReference>
<sequence>MELLSKLESRQARIGVVGMGYVGLPLALEFAGAGFAVTGIDLSEDKVARLRRGECYIPDVQEKMTAAALARFEATTDFAAIAGLDAVCICVPTPLTRNQEPDLSCIASAVEQLGAYLKPGALVVLESTTYPGTTDELVAAALAPDGRQAGRDFFLCYSPERVDPGNKTFRIRNTPKVVGGSTPRCLELGVKLYETIVERVVPVSSTRAAEMSKLLENTFRSVNIAFINEIAQLCDRIEVNVWEVIQAAATKPFGFMPFYPGPGIGGHCIPLDPMYLSWKAKGENFFSRFIELSQDLNRNMPRYVVQKTADLLNRSGKSVKNSRILLLGMAYKPDVGDWRESPSLEIYDLLHEKGARLAVHDPHCAGVRTEKGHRPEQAAELDPHRLASYDCILLLTAHSAFDLGEIVRSGVPVLDTRNAFAGYDAASIVRIGDAMPGPDGSGRELAIV</sequence>
<dbReference type="InterPro" id="IPR036220">
    <property type="entry name" value="UDP-Glc/GDP-Man_DH_C_sf"/>
</dbReference>
<dbReference type="EMBL" id="NFEZ01000004">
    <property type="protein sequence ID" value="PLT44692.1"/>
    <property type="molecule type" value="Genomic_DNA"/>
</dbReference>
<dbReference type="InterPro" id="IPR014026">
    <property type="entry name" value="UDP-Glc/GDP-Man_DH_dimer"/>
</dbReference>
<dbReference type="EC" id="1.1.1.22" evidence="5"/>
<reference evidence="5 6" key="1">
    <citation type="submission" date="2017-05" db="EMBL/GenBank/DDBJ databases">
        <title>Functional genome analysis of Paenibacillus pasadenensis strain R16: insights on endophytic life style and antifungal activity.</title>
        <authorList>
            <person name="Passera A."/>
            <person name="Marcolungo L."/>
            <person name="Casati P."/>
            <person name="Brasca M."/>
            <person name="Quaglino F."/>
            <person name="Delledonne M."/>
        </authorList>
    </citation>
    <scope>NUCLEOTIDE SEQUENCE [LARGE SCALE GENOMIC DNA]</scope>
    <source>
        <strain evidence="5 6">R16</strain>
    </source>
</reference>
<dbReference type="NCBIfam" id="TIGR03026">
    <property type="entry name" value="NDP-sugDHase"/>
    <property type="match status" value="1"/>
</dbReference>
<dbReference type="Pfam" id="PF00984">
    <property type="entry name" value="UDPG_MGDP_dh"/>
    <property type="match status" value="1"/>
</dbReference>
<dbReference type="PIRSF" id="PIRSF500136">
    <property type="entry name" value="UDP_ManNAc_DH"/>
    <property type="match status" value="1"/>
</dbReference>
<dbReference type="InterPro" id="IPR008927">
    <property type="entry name" value="6-PGluconate_DH-like_C_sf"/>
</dbReference>
<evidence type="ECO:0000256" key="1">
    <source>
        <dbReference type="ARBA" id="ARBA00023002"/>
    </source>
</evidence>
<dbReference type="PANTHER" id="PTHR43491:SF1">
    <property type="entry name" value="UDP-N-ACETYL-D-MANNOSAMINE DEHYDROGENASE"/>
    <property type="match status" value="1"/>
</dbReference>
<keyword evidence="2" id="KW-0520">NAD</keyword>
<evidence type="ECO:0000313" key="5">
    <source>
        <dbReference type="EMBL" id="PLT44692.1"/>
    </source>
</evidence>
<organism evidence="5 6">
    <name type="scientific">Paenibacillus pasadenensis</name>
    <dbReference type="NCBI Taxonomy" id="217090"/>
    <lineage>
        <taxon>Bacteria</taxon>
        <taxon>Bacillati</taxon>
        <taxon>Bacillota</taxon>
        <taxon>Bacilli</taxon>
        <taxon>Bacillales</taxon>
        <taxon>Paenibacillaceae</taxon>
        <taxon>Paenibacillus</taxon>
    </lineage>
</organism>
<dbReference type="Pfam" id="PF03720">
    <property type="entry name" value="UDPG_MGDP_dh_C"/>
    <property type="match status" value="1"/>
</dbReference>
<dbReference type="InterPro" id="IPR028359">
    <property type="entry name" value="UDP_ManNAc/GlcNAc_DH"/>
</dbReference>
<dbReference type="InterPro" id="IPR036291">
    <property type="entry name" value="NAD(P)-bd_dom_sf"/>
</dbReference>
<dbReference type="InterPro" id="IPR017476">
    <property type="entry name" value="UDP-Glc/GDP-Man"/>
</dbReference>
<proteinExistence type="inferred from homology"/>
<dbReference type="PANTHER" id="PTHR43491">
    <property type="entry name" value="UDP-N-ACETYL-D-MANNOSAMINE DEHYDROGENASE"/>
    <property type="match status" value="1"/>
</dbReference>
<evidence type="ECO:0000256" key="2">
    <source>
        <dbReference type="ARBA" id="ARBA00023027"/>
    </source>
</evidence>
<dbReference type="Proteomes" id="UP000234789">
    <property type="component" value="Unassembled WGS sequence"/>
</dbReference>
<dbReference type="GO" id="GO:0051287">
    <property type="term" value="F:NAD binding"/>
    <property type="evidence" value="ECO:0007669"/>
    <property type="project" value="InterPro"/>
</dbReference>
<keyword evidence="6" id="KW-1185">Reference proteome</keyword>
<comment type="similarity">
    <text evidence="3">Belongs to the UDP-glucose/GDP-mannose dehydrogenase family.</text>
</comment>
<dbReference type="SMART" id="SM00984">
    <property type="entry name" value="UDPG_MGDP_dh_C"/>
    <property type="match status" value="1"/>
</dbReference>
<dbReference type="GO" id="GO:0016628">
    <property type="term" value="F:oxidoreductase activity, acting on the CH-CH group of donors, NAD or NADP as acceptor"/>
    <property type="evidence" value="ECO:0007669"/>
    <property type="project" value="InterPro"/>
</dbReference>
<dbReference type="SUPFAM" id="SSF52413">
    <property type="entry name" value="UDP-glucose/GDP-mannose dehydrogenase C-terminal domain"/>
    <property type="match status" value="1"/>
</dbReference>
<dbReference type="SUPFAM" id="SSF51735">
    <property type="entry name" value="NAD(P)-binding Rossmann-fold domains"/>
    <property type="match status" value="1"/>
</dbReference>
<gene>
    <name evidence="5" type="ORF">B8V81_3123</name>
</gene>
<evidence type="ECO:0000256" key="3">
    <source>
        <dbReference type="PIRNR" id="PIRNR000124"/>
    </source>
</evidence>
<dbReference type="PIRSF" id="PIRSF000124">
    <property type="entry name" value="UDPglc_GDPman_dh"/>
    <property type="match status" value="1"/>
</dbReference>
<protein>
    <submittedName>
        <fullName evidence="5">UDP-glucose dehydrogenase</fullName>
        <ecNumber evidence="5">1.1.1.22</ecNumber>
    </submittedName>
</protein>
<dbReference type="GO" id="GO:0000271">
    <property type="term" value="P:polysaccharide biosynthetic process"/>
    <property type="evidence" value="ECO:0007669"/>
    <property type="project" value="InterPro"/>
</dbReference>
<dbReference type="SUPFAM" id="SSF48179">
    <property type="entry name" value="6-phosphogluconate dehydrogenase C-terminal domain-like"/>
    <property type="match status" value="1"/>
</dbReference>
<evidence type="ECO:0000313" key="6">
    <source>
        <dbReference type="Proteomes" id="UP000234789"/>
    </source>
</evidence>
<accession>A0A2N5N2Y6</accession>
<feature type="domain" description="UDP-glucose/GDP-mannose dehydrogenase C-terminal" evidence="4">
    <location>
        <begin position="325"/>
        <end position="422"/>
    </location>
</feature>
<comment type="caution">
    <text evidence="5">The sequence shown here is derived from an EMBL/GenBank/DDBJ whole genome shotgun (WGS) entry which is preliminary data.</text>
</comment>
<dbReference type="RefSeq" id="WP_101808666.1">
    <property type="nucleotide sequence ID" value="NZ_NFEZ01000004.1"/>
</dbReference>
<name>A0A2N5N2Y6_9BACL</name>